<keyword evidence="4" id="KW-1185">Reference proteome</keyword>
<evidence type="ECO:0000256" key="1">
    <source>
        <dbReference type="SAM" id="Phobius"/>
    </source>
</evidence>
<dbReference type="AlphaFoldDB" id="A0A4P8XWS0"/>
<dbReference type="OrthoDB" id="1869527at2"/>
<dbReference type="KEGG" id="ruj:E5Z56_07115"/>
<gene>
    <name evidence="3" type="ORF">E5Z56_07115</name>
</gene>
<dbReference type="RefSeq" id="WP_138157194.1">
    <property type="nucleotide sequence ID" value="NZ_CP039381.1"/>
</dbReference>
<evidence type="ECO:0000256" key="2">
    <source>
        <dbReference type="SAM" id="SignalP"/>
    </source>
</evidence>
<feature type="chain" id="PRO_5020748857" evidence="2">
    <location>
        <begin position="19"/>
        <end position="220"/>
    </location>
</feature>
<organism evidence="3 4">
    <name type="scientific">Ruminococcus bovis</name>
    <dbReference type="NCBI Taxonomy" id="2564099"/>
    <lineage>
        <taxon>Bacteria</taxon>
        <taxon>Bacillati</taxon>
        <taxon>Bacillota</taxon>
        <taxon>Clostridia</taxon>
        <taxon>Eubacteriales</taxon>
        <taxon>Oscillospiraceae</taxon>
        <taxon>Ruminococcus</taxon>
    </lineage>
</organism>
<sequence>MTLLVFSSIFSLTTFASAKEEKTEPIKNKSVIYFKVPTTGKNAWGNGQILYCHIWEAGGGEFFNWQAKSEKCEKYKDDVWYYDLDKLKASNELEGGLKKGRTYAVIFSDNIGNQTYDLYFDSSCIGDIVVCNGETQSNPVSPGKYCAIAEWKDNSEFDSVVYEKTPPSDQKPAKVNVNDESSLSKEMGFAVIAIVASVVLLLALAFVITSAIKKRKIKEE</sequence>
<evidence type="ECO:0000313" key="3">
    <source>
        <dbReference type="EMBL" id="QCT07142.1"/>
    </source>
</evidence>
<feature type="transmembrane region" description="Helical" evidence="1">
    <location>
        <begin position="187"/>
        <end position="208"/>
    </location>
</feature>
<reference evidence="3 4" key="1">
    <citation type="submission" date="2019-04" db="EMBL/GenBank/DDBJ databases">
        <authorList>
            <person name="Embree M."/>
            <person name="Gaffney J.R."/>
        </authorList>
    </citation>
    <scope>NUCLEOTIDE SEQUENCE [LARGE SCALE GENOMIC DNA]</scope>
    <source>
        <strain evidence="3 4">JE7A12</strain>
    </source>
</reference>
<keyword evidence="1" id="KW-0812">Transmembrane</keyword>
<protein>
    <submittedName>
        <fullName evidence="3">Uncharacterized protein</fullName>
    </submittedName>
</protein>
<keyword evidence="1" id="KW-0472">Membrane</keyword>
<evidence type="ECO:0000313" key="4">
    <source>
        <dbReference type="Proteomes" id="UP000301475"/>
    </source>
</evidence>
<name>A0A4P8XWS0_9FIRM</name>
<keyword evidence="1" id="KW-1133">Transmembrane helix</keyword>
<proteinExistence type="predicted"/>
<dbReference type="EMBL" id="CP039381">
    <property type="protein sequence ID" value="QCT07142.1"/>
    <property type="molecule type" value="Genomic_DNA"/>
</dbReference>
<feature type="signal peptide" evidence="2">
    <location>
        <begin position="1"/>
        <end position="18"/>
    </location>
</feature>
<accession>A0A4P8XWS0</accession>
<keyword evidence="2" id="KW-0732">Signal</keyword>
<dbReference type="Proteomes" id="UP000301475">
    <property type="component" value="Chromosome"/>
</dbReference>